<evidence type="ECO:0000313" key="12">
    <source>
        <dbReference type="Proteomes" id="UP000235460"/>
    </source>
</evidence>
<keyword evidence="2 8" id="KW-0479">Metal-binding</keyword>
<dbReference type="InterPro" id="IPR008971">
    <property type="entry name" value="HSP40/DnaJ_pept-bd"/>
</dbReference>
<evidence type="ECO:0000256" key="1">
    <source>
        <dbReference type="ARBA" id="ARBA00022705"/>
    </source>
</evidence>
<keyword evidence="4 8" id="KW-0863">Zinc-finger</keyword>
<keyword evidence="1" id="KW-0235">DNA replication</keyword>
<dbReference type="Gene3D" id="1.10.287.110">
    <property type="entry name" value="DnaJ domain"/>
    <property type="match status" value="1"/>
</dbReference>
<dbReference type="CDD" id="cd10719">
    <property type="entry name" value="DnaJ_zf"/>
    <property type="match status" value="1"/>
</dbReference>
<protein>
    <recommendedName>
        <fullName evidence="9">CR-type domain-containing protein</fullName>
    </recommendedName>
</protein>
<dbReference type="PROSITE" id="PS51188">
    <property type="entry name" value="ZF_CR"/>
    <property type="match status" value="1"/>
</dbReference>
<organism evidence="10 12">
    <name type="scientific">Thermodesulfobacterium geofontis</name>
    <dbReference type="NCBI Taxonomy" id="1295609"/>
    <lineage>
        <taxon>Bacteria</taxon>
        <taxon>Pseudomonadati</taxon>
        <taxon>Thermodesulfobacteriota</taxon>
        <taxon>Thermodesulfobacteria</taxon>
        <taxon>Thermodesulfobacteriales</taxon>
        <taxon>Thermodesulfobacteriaceae</taxon>
        <taxon>Thermodesulfobacterium</taxon>
    </lineage>
</organism>
<evidence type="ECO:0000256" key="6">
    <source>
        <dbReference type="ARBA" id="ARBA00023016"/>
    </source>
</evidence>
<name>A0A2N7PLU6_9BACT</name>
<dbReference type="SUPFAM" id="SSF49493">
    <property type="entry name" value="HSP40/DnaJ peptide-binding domain"/>
    <property type="match status" value="2"/>
</dbReference>
<dbReference type="GO" id="GO:0005737">
    <property type="term" value="C:cytoplasm"/>
    <property type="evidence" value="ECO:0007669"/>
    <property type="project" value="TreeGrafter"/>
</dbReference>
<gene>
    <name evidence="11" type="ORF">C0169_05355</name>
    <name evidence="10" type="ORF">C0190_06825</name>
</gene>
<dbReference type="Proteomes" id="UP000235460">
    <property type="component" value="Unassembled WGS sequence"/>
</dbReference>
<keyword evidence="3" id="KW-0677">Repeat</keyword>
<dbReference type="CDD" id="cd06257">
    <property type="entry name" value="DnaJ"/>
    <property type="match status" value="1"/>
</dbReference>
<dbReference type="Gene3D" id="2.10.230.10">
    <property type="entry name" value="Heat shock protein DnaJ, cysteine-rich domain"/>
    <property type="match status" value="1"/>
</dbReference>
<evidence type="ECO:0000259" key="9">
    <source>
        <dbReference type="PROSITE" id="PS51188"/>
    </source>
</evidence>
<evidence type="ECO:0000256" key="5">
    <source>
        <dbReference type="ARBA" id="ARBA00022833"/>
    </source>
</evidence>
<evidence type="ECO:0000313" key="13">
    <source>
        <dbReference type="Proteomes" id="UP000235619"/>
    </source>
</evidence>
<dbReference type="InterPro" id="IPR001623">
    <property type="entry name" value="DnaJ_domain"/>
</dbReference>
<dbReference type="GO" id="GO:0008270">
    <property type="term" value="F:zinc ion binding"/>
    <property type="evidence" value="ECO:0007669"/>
    <property type="project" value="UniProtKB-KW"/>
</dbReference>
<dbReference type="SUPFAM" id="SSF46565">
    <property type="entry name" value="Chaperone J-domain"/>
    <property type="match status" value="1"/>
</dbReference>
<sequence>MPQVNLKNFSSFEEIKQYFREQVKKLHPDKGGNKEEFLSLLDWYHKVSEKFGEKYKIEVVNKCPLIGNYFFSVVEFTVEEIALGGKKKIQIPGEEVVCPSCNGEGKKKEGLTKICGFCKGSGCIEIRDKRRDIPTYLNCPYCRGLGILWIENCENCKGKGKIRIQKEVYIDIPLGLKEGDIIFIPKEKIESAYDLYLEVSIVPHPYFSLKDNNLIYKCKIPFWEVILKKEITIYTLEGKEKISSKLFTNNSPIIIKGRGPFLKNGERGNLLIDFQIYIPEKIPLKAKKLILEAVNIIESQEEIQDRD</sequence>
<dbReference type="InterPro" id="IPR002939">
    <property type="entry name" value="DnaJ_C"/>
</dbReference>
<dbReference type="Pfam" id="PF01556">
    <property type="entry name" value="DnaJ_C"/>
    <property type="match status" value="1"/>
</dbReference>
<proteinExistence type="predicted"/>
<feature type="domain" description="CR-type" evidence="9">
    <location>
        <begin position="85"/>
        <end position="165"/>
    </location>
</feature>
<dbReference type="CDD" id="cd10747">
    <property type="entry name" value="DnaJ_C"/>
    <property type="match status" value="1"/>
</dbReference>
<reference evidence="12 13" key="1">
    <citation type="submission" date="2018-01" db="EMBL/GenBank/DDBJ databases">
        <title>Metagenomic assembled genomes from two thermal pools in the Uzon Caldera, Kamchatka, Russia.</title>
        <authorList>
            <person name="Wilkins L."/>
            <person name="Ettinger C."/>
        </authorList>
    </citation>
    <scope>NUCLEOTIDE SEQUENCE [LARGE SCALE GENOMIC DNA]</scope>
    <source>
        <strain evidence="11">ARK-04</strain>
        <strain evidence="10">ZAV-08</strain>
    </source>
</reference>
<evidence type="ECO:0000256" key="7">
    <source>
        <dbReference type="ARBA" id="ARBA00023186"/>
    </source>
</evidence>
<evidence type="ECO:0000256" key="8">
    <source>
        <dbReference type="PROSITE-ProRule" id="PRU00546"/>
    </source>
</evidence>
<evidence type="ECO:0000256" key="2">
    <source>
        <dbReference type="ARBA" id="ARBA00022723"/>
    </source>
</evidence>
<dbReference type="PANTHER" id="PTHR43096">
    <property type="entry name" value="DNAJ HOMOLOG 1, MITOCHONDRIAL-RELATED"/>
    <property type="match status" value="1"/>
</dbReference>
<evidence type="ECO:0000256" key="3">
    <source>
        <dbReference type="ARBA" id="ARBA00022737"/>
    </source>
</evidence>
<dbReference type="SUPFAM" id="SSF57938">
    <property type="entry name" value="DnaJ/Hsp40 cysteine-rich domain"/>
    <property type="match status" value="1"/>
</dbReference>
<dbReference type="EMBL" id="PNIK01000099">
    <property type="protein sequence ID" value="PMP65319.1"/>
    <property type="molecule type" value="Genomic_DNA"/>
</dbReference>
<dbReference type="Gene3D" id="2.60.260.20">
    <property type="entry name" value="Urease metallochaperone UreE, N-terminal domain"/>
    <property type="match status" value="2"/>
</dbReference>
<feature type="zinc finger region" description="CR-type" evidence="8">
    <location>
        <begin position="85"/>
        <end position="165"/>
    </location>
</feature>
<keyword evidence="6" id="KW-0346">Stress response</keyword>
<dbReference type="GO" id="GO:0031072">
    <property type="term" value="F:heat shock protein binding"/>
    <property type="evidence" value="ECO:0007669"/>
    <property type="project" value="InterPro"/>
</dbReference>
<comment type="caution">
    <text evidence="10">The sequence shown here is derived from an EMBL/GenBank/DDBJ whole genome shotgun (WGS) entry which is preliminary data.</text>
</comment>
<dbReference type="GO" id="GO:0006260">
    <property type="term" value="P:DNA replication"/>
    <property type="evidence" value="ECO:0007669"/>
    <property type="project" value="UniProtKB-KW"/>
</dbReference>
<dbReference type="InterPro" id="IPR036869">
    <property type="entry name" value="J_dom_sf"/>
</dbReference>
<dbReference type="AlphaFoldDB" id="A0A2N7PLU6"/>
<accession>A0A2N7PLU6</accession>
<evidence type="ECO:0000256" key="4">
    <source>
        <dbReference type="ARBA" id="ARBA00022771"/>
    </source>
</evidence>
<dbReference type="GO" id="GO:0051082">
    <property type="term" value="F:unfolded protein binding"/>
    <property type="evidence" value="ECO:0007669"/>
    <property type="project" value="InterPro"/>
</dbReference>
<keyword evidence="5 8" id="KW-0862">Zinc</keyword>
<dbReference type="PANTHER" id="PTHR43096:SF52">
    <property type="entry name" value="DNAJ HOMOLOG 1, MITOCHONDRIAL-RELATED"/>
    <property type="match status" value="1"/>
</dbReference>
<dbReference type="GO" id="GO:0042026">
    <property type="term" value="P:protein refolding"/>
    <property type="evidence" value="ECO:0007669"/>
    <property type="project" value="TreeGrafter"/>
</dbReference>
<dbReference type="InterPro" id="IPR036410">
    <property type="entry name" value="HSP_DnaJ_Cys-rich_dom_sf"/>
</dbReference>
<dbReference type="Proteomes" id="UP000235619">
    <property type="component" value="Unassembled WGS sequence"/>
</dbReference>
<dbReference type="EMBL" id="PNJD01000328">
    <property type="protein sequence ID" value="PMP95538.1"/>
    <property type="molecule type" value="Genomic_DNA"/>
</dbReference>
<evidence type="ECO:0000313" key="11">
    <source>
        <dbReference type="EMBL" id="PMP95538.1"/>
    </source>
</evidence>
<keyword evidence="7" id="KW-0143">Chaperone</keyword>
<evidence type="ECO:0000313" key="10">
    <source>
        <dbReference type="EMBL" id="PMP65319.1"/>
    </source>
</evidence>
<dbReference type="InterPro" id="IPR001305">
    <property type="entry name" value="HSP_DnaJ_Cys-rich_dom"/>
</dbReference>